<feature type="transmembrane region" description="Helical" evidence="1">
    <location>
        <begin position="294"/>
        <end position="316"/>
    </location>
</feature>
<dbReference type="AlphaFoldDB" id="A0A3R7PF25"/>
<sequence length="524" mass="58469">MLSPLSHIPLSLLFPSFSLSLLALPSSLSLLPPFLTLSPSRSFLSPFPSFLSLLYPFFLLLLLFSLLTSLFCSLSFSYSSFHFLSSQFPSLIPILPSIFRPLLPSFSCSSYYVTTSPLFFLFIFATSFPFFLIFSLLTQPFSLFFLFLLSSLSVLHVFSSPLSLSFSFSTITYSLLLPPHYHSLLFPFLFPSLPPLLLLCQGHAWRGDSSATEGVALHESGSVALLSRLSLPSFHSLSSSFLYLTSSSPLFPLPFSLPFPTFSPPSPHYHVFSSFSHPPTPFSSSSFLSFSTPISFSFLTSFLCPLSPCLIFFYFLSSFLHLNSFTDIFFSFLFLPLFLSITPFTLSPSSFSILLSLSYSFFSIPFPSSFSPTFCSSLIPFPHSSPCLLRSSFFPSLFPLSPFPPSHCYSLFIPSFLFHSFLPLSSSHSSLLPPYYDAHPPFHPPFRFHFHPHSHHPSTRRLTQASSSRRQTALHFAARTDTFLSSNSWRRTAATSTPETGVAAPRILFLVSLSLASLCSESFS</sequence>
<feature type="transmembrane region" description="Helical" evidence="1">
    <location>
        <begin position="144"/>
        <end position="168"/>
    </location>
</feature>
<keyword evidence="1" id="KW-0472">Membrane</keyword>
<evidence type="ECO:0000313" key="2">
    <source>
        <dbReference type="EMBL" id="ROT84603.1"/>
    </source>
</evidence>
<proteinExistence type="predicted"/>
<evidence type="ECO:0000256" key="1">
    <source>
        <dbReference type="SAM" id="Phobius"/>
    </source>
</evidence>
<keyword evidence="1" id="KW-1133">Transmembrane helix</keyword>
<keyword evidence="3" id="KW-1185">Reference proteome</keyword>
<organism evidence="2 3">
    <name type="scientific">Penaeus vannamei</name>
    <name type="common">Whiteleg shrimp</name>
    <name type="synonym">Litopenaeus vannamei</name>
    <dbReference type="NCBI Taxonomy" id="6689"/>
    <lineage>
        <taxon>Eukaryota</taxon>
        <taxon>Metazoa</taxon>
        <taxon>Ecdysozoa</taxon>
        <taxon>Arthropoda</taxon>
        <taxon>Crustacea</taxon>
        <taxon>Multicrustacea</taxon>
        <taxon>Malacostraca</taxon>
        <taxon>Eumalacostraca</taxon>
        <taxon>Eucarida</taxon>
        <taxon>Decapoda</taxon>
        <taxon>Dendrobranchiata</taxon>
        <taxon>Penaeoidea</taxon>
        <taxon>Penaeidae</taxon>
        <taxon>Penaeus</taxon>
    </lineage>
</organism>
<protein>
    <submittedName>
        <fullName evidence="2">Uncharacterized protein</fullName>
    </submittedName>
</protein>
<name>A0A3R7PF25_PENVA</name>
<comment type="caution">
    <text evidence="2">The sequence shown here is derived from an EMBL/GenBank/DDBJ whole genome shotgun (WGS) entry which is preliminary data.</text>
</comment>
<feature type="transmembrane region" description="Helical" evidence="1">
    <location>
        <begin position="90"/>
        <end position="112"/>
    </location>
</feature>
<feature type="transmembrane region" description="Helical" evidence="1">
    <location>
        <begin position="53"/>
        <end position="78"/>
    </location>
</feature>
<feature type="transmembrane region" description="Helical" evidence="1">
    <location>
        <begin position="328"/>
        <end position="346"/>
    </location>
</feature>
<accession>A0A3R7PF25</accession>
<dbReference type="EMBL" id="QCYY01000520">
    <property type="protein sequence ID" value="ROT84603.1"/>
    <property type="molecule type" value="Genomic_DNA"/>
</dbReference>
<evidence type="ECO:0000313" key="3">
    <source>
        <dbReference type="Proteomes" id="UP000283509"/>
    </source>
</evidence>
<reference evidence="2 3" key="2">
    <citation type="submission" date="2019-01" db="EMBL/GenBank/DDBJ databases">
        <title>The decoding of complex shrimp genome reveals the adaptation for benthos swimmer, frequently molting mechanism and breeding impact on genome.</title>
        <authorList>
            <person name="Sun Y."/>
            <person name="Gao Y."/>
            <person name="Yu Y."/>
        </authorList>
    </citation>
    <scope>NUCLEOTIDE SEQUENCE [LARGE SCALE GENOMIC DNA]</scope>
    <source>
        <tissue evidence="2">Muscle</tissue>
    </source>
</reference>
<keyword evidence="1" id="KW-0812">Transmembrane</keyword>
<feature type="transmembrane region" description="Helical" evidence="1">
    <location>
        <begin position="118"/>
        <end position="137"/>
    </location>
</feature>
<gene>
    <name evidence="2" type="ORF">C7M84_022194</name>
</gene>
<dbReference type="Proteomes" id="UP000283509">
    <property type="component" value="Unassembled WGS sequence"/>
</dbReference>
<reference evidence="2 3" key="1">
    <citation type="submission" date="2018-04" db="EMBL/GenBank/DDBJ databases">
        <authorList>
            <person name="Zhang X."/>
            <person name="Yuan J."/>
            <person name="Li F."/>
            <person name="Xiang J."/>
        </authorList>
    </citation>
    <scope>NUCLEOTIDE SEQUENCE [LARGE SCALE GENOMIC DNA]</scope>
    <source>
        <tissue evidence="2">Muscle</tissue>
    </source>
</reference>